<sequence length="132" mass="14800">MWLLLLPLLALAACSTKKDDPAPLPGHWNLATMHVVEKDANGQLLLDYTLTGKSGDYIHLTDVLFQEYNNSQLNFEMPYTRAANTITLKAPVEHLNQTREIRELSANKLVMSYVRPVIAQGNSATIEATYTR</sequence>
<gene>
    <name evidence="1" type="ORF">GCM10022408_21520</name>
</gene>
<keyword evidence="2" id="KW-1185">Reference proteome</keyword>
<protein>
    <recommendedName>
        <fullName evidence="3">Lipocalin-like domain-containing protein</fullName>
    </recommendedName>
</protein>
<reference evidence="2" key="1">
    <citation type="journal article" date="2019" name="Int. J. Syst. Evol. Microbiol.">
        <title>The Global Catalogue of Microorganisms (GCM) 10K type strain sequencing project: providing services to taxonomists for standard genome sequencing and annotation.</title>
        <authorList>
            <consortium name="The Broad Institute Genomics Platform"/>
            <consortium name="The Broad Institute Genome Sequencing Center for Infectious Disease"/>
            <person name="Wu L."/>
            <person name="Ma J."/>
        </authorList>
    </citation>
    <scope>NUCLEOTIDE SEQUENCE [LARGE SCALE GENOMIC DNA]</scope>
    <source>
        <strain evidence="2">JCM 17224</strain>
    </source>
</reference>
<proteinExistence type="predicted"/>
<evidence type="ECO:0000313" key="1">
    <source>
        <dbReference type="EMBL" id="GAA4009073.1"/>
    </source>
</evidence>
<comment type="caution">
    <text evidence="1">The sequence shown here is derived from an EMBL/GenBank/DDBJ whole genome shotgun (WGS) entry which is preliminary data.</text>
</comment>
<dbReference type="Proteomes" id="UP001500567">
    <property type="component" value="Unassembled WGS sequence"/>
</dbReference>
<name>A0ABP7SB71_9BACT</name>
<evidence type="ECO:0000313" key="2">
    <source>
        <dbReference type="Proteomes" id="UP001500567"/>
    </source>
</evidence>
<dbReference type="EMBL" id="BAABDJ010000019">
    <property type="protein sequence ID" value="GAA4009073.1"/>
    <property type="molecule type" value="Genomic_DNA"/>
</dbReference>
<organism evidence="1 2">
    <name type="scientific">Hymenobacter fastidiosus</name>
    <dbReference type="NCBI Taxonomy" id="486264"/>
    <lineage>
        <taxon>Bacteria</taxon>
        <taxon>Pseudomonadati</taxon>
        <taxon>Bacteroidota</taxon>
        <taxon>Cytophagia</taxon>
        <taxon>Cytophagales</taxon>
        <taxon>Hymenobacteraceae</taxon>
        <taxon>Hymenobacter</taxon>
    </lineage>
</organism>
<accession>A0ABP7SB71</accession>
<evidence type="ECO:0008006" key="3">
    <source>
        <dbReference type="Google" id="ProtNLM"/>
    </source>
</evidence>